<evidence type="ECO:0000313" key="2">
    <source>
        <dbReference type="EMBL" id="NJW55877.1"/>
    </source>
</evidence>
<reference evidence="2 3" key="1">
    <citation type="submission" date="2020-03" db="EMBL/GenBank/DDBJ databases">
        <title>Salinimicrobium sp. nov, isolated from SCS.</title>
        <authorList>
            <person name="Cao W.R."/>
        </authorList>
    </citation>
    <scope>NUCLEOTIDE SEQUENCE [LARGE SCALE GENOMIC DNA]</scope>
    <source>
        <strain evidence="3">J15B91</strain>
    </source>
</reference>
<dbReference type="EMBL" id="JAAVJR010001652">
    <property type="protein sequence ID" value="NJW55877.1"/>
    <property type="molecule type" value="Genomic_DNA"/>
</dbReference>
<proteinExistence type="predicted"/>
<sequence length="76" mass="8599">MVKTDNPVIILQNAREDLLSEIGQSKLKKRTAGVVPVFAHVKHKRNFKRFTHRGLDKVELEFGLHSLAHNIGKKSA</sequence>
<gene>
    <name evidence="2" type="ORF">HC175_23470</name>
</gene>
<keyword evidence="3" id="KW-1185">Reference proteome</keyword>
<dbReference type="Proteomes" id="UP000703674">
    <property type="component" value="Unassembled WGS sequence"/>
</dbReference>
<protein>
    <recommendedName>
        <fullName evidence="1">Transposase DDE domain-containing protein</fullName>
    </recommendedName>
</protein>
<evidence type="ECO:0000259" key="1">
    <source>
        <dbReference type="Pfam" id="PF13751"/>
    </source>
</evidence>
<dbReference type="InterPro" id="IPR025668">
    <property type="entry name" value="Tnp_DDE_dom"/>
</dbReference>
<organism evidence="2 3">
    <name type="scientific">Salinimicrobium oceani</name>
    <dbReference type="NCBI Taxonomy" id="2722702"/>
    <lineage>
        <taxon>Bacteria</taxon>
        <taxon>Pseudomonadati</taxon>
        <taxon>Bacteroidota</taxon>
        <taxon>Flavobacteriia</taxon>
        <taxon>Flavobacteriales</taxon>
        <taxon>Flavobacteriaceae</taxon>
        <taxon>Salinimicrobium</taxon>
    </lineage>
</organism>
<evidence type="ECO:0000313" key="3">
    <source>
        <dbReference type="Proteomes" id="UP000703674"/>
    </source>
</evidence>
<comment type="caution">
    <text evidence="2">The sequence shown here is derived from an EMBL/GenBank/DDBJ whole genome shotgun (WGS) entry which is preliminary data.</text>
</comment>
<name>A0ABX1D9H3_9FLAO</name>
<dbReference type="Pfam" id="PF13751">
    <property type="entry name" value="DDE_Tnp_1_6"/>
    <property type="match status" value="1"/>
</dbReference>
<accession>A0ABX1D9H3</accession>
<feature type="domain" description="Transposase DDE" evidence="1">
    <location>
        <begin position="11"/>
        <end position="73"/>
    </location>
</feature>